<protein>
    <submittedName>
        <fullName evidence="1">Uncharacterized protein</fullName>
    </submittedName>
</protein>
<keyword evidence="2" id="KW-1185">Reference proteome</keyword>
<sequence>MKGETLIVPEFHKKEQVPARAFRWLIRRDENRTQLRQLLHLKVDSELPASHAALLDELDRREREDAGSRR</sequence>
<organism evidence="1 2">
    <name type="scientific">Mesorhizobium tamadayense</name>
    <dbReference type="NCBI Taxonomy" id="425306"/>
    <lineage>
        <taxon>Bacteria</taxon>
        <taxon>Pseudomonadati</taxon>
        <taxon>Pseudomonadota</taxon>
        <taxon>Alphaproteobacteria</taxon>
        <taxon>Hyphomicrobiales</taxon>
        <taxon>Phyllobacteriaceae</taxon>
        <taxon>Mesorhizobium</taxon>
    </lineage>
</organism>
<accession>A0A3P3G6D9</accession>
<dbReference type="AlphaFoldDB" id="A0A3P3G6D9"/>
<reference evidence="1 2" key="1">
    <citation type="submission" date="2018-11" db="EMBL/GenBank/DDBJ databases">
        <title>the genome of Mesorhizobium tamadayense DSM 28320.</title>
        <authorList>
            <person name="Gao J."/>
        </authorList>
    </citation>
    <scope>NUCLEOTIDE SEQUENCE [LARGE SCALE GENOMIC DNA]</scope>
    <source>
        <strain evidence="1 2">DSM 28320</strain>
    </source>
</reference>
<dbReference type="RefSeq" id="WP_124996068.1">
    <property type="nucleotide sequence ID" value="NZ_RQXT01000003.1"/>
</dbReference>
<gene>
    <name evidence="1" type="ORF">EH240_03705</name>
</gene>
<name>A0A3P3G6D9_9HYPH</name>
<evidence type="ECO:0000313" key="1">
    <source>
        <dbReference type="EMBL" id="RRI06388.1"/>
    </source>
</evidence>
<comment type="caution">
    <text evidence="1">The sequence shown here is derived from an EMBL/GenBank/DDBJ whole genome shotgun (WGS) entry which is preliminary data.</text>
</comment>
<dbReference type="EMBL" id="RQXT01000003">
    <property type="protein sequence ID" value="RRI06388.1"/>
    <property type="molecule type" value="Genomic_DNA"/>
</dbReference>
<proteinExistence type="predicted"/>
<evidence type="ECO:0000313" key="2">
    <source>
        <dbReference type="Proteomes" id="UP000273786"/>
    </source>
</evidence>
<dbReference type="Proteomes" id="UP000273786">
    <property type="component" value="Unassembled WGS sequence"/>
</dbReference>